<dbReference type="InterPro" id="IPR041095">
    <property type="entry name" value="EFG_II"/>
</dbReference>
<dbReference type="SMART" id="SM00889">
    <property type="entry name" value="EFG_IV"/>
    <property type="match status" value="1"/>
</dbReference>
<dbReference type="CDD" id="cd01434">
    <property type="entry name" value="EFG_mtEFG1_IV"/>
    <property type="match status" value="1"/>
</dbReference>
<dbReference type="eggNOG" id="COG0480">
    <property type="taxonomic scope" value="Bacteria"/>
</dbReference>
<dbReference type="AlphaFoldDB" id="D3PN45"/>
<dbReference type="InterPro" id="IPR005517">
    <property type="entry name" value="Transl_elong_EFG/EF2_IV"/>
</dbReference>
<keyword evidence="5 6" id="KW-0342">GTP-binding</keyword>
<feature type="binding site" evidence="6">
    <location>
        <begin position="143"/>
        <end position="146"/>
    </location>
    <ligand>
        <name>GTP</name>
        <dbReference type="ChEBI" id="CHEBI:37565"/>
    </ligand>
</feature>
<evidence type="ECO:0000313" key="10">
    <source>
        <dbReference type="EMBL" id="AGK05178.1"/>
    </source>
</evidence>
<reference evidence="10" key="2">
    <citation type="submission" date="2013-04" db="EMBL/GenBank/DDBJ databases">
        <title>Non-Hybrid, Finished Microbial Genome Assemblies from Long-Read SMRT Sequencing Data.</title>
        <authorList>
            <person name="Klammer A."/>
            <person name="Drake J."/>
            <person name="Heiner C."/>
            <person name="Clum A."/>
            <person name="Copeland A."/>
            <person name="Huddleston J."/>
            <person name="Eichler E."/>
            <person name="Turner S.W."/>
        </authorList>
    </citation>
    <scope>NUCLEOTIDE SEQUENCE</scope>
    <source>
        <strain evidence="10">DSM 1279</strain>
    </source>
</reference>
<dbReference type="KEGG" id="mre:K649_09425"/>
<dbReference type="Gene3D" id="3.30.70.870">
    <property type="entry name" value="Elongation Factor G (Translational Gtpase), domain 3"/>
    <property type="match status" value="1"/>
</dbReference>
<evidence type="ECO:0000256" key="1">
    <source>
        <dbReference type="ARBA" id="ARBA00005870"/>
    </source>
</evidence>
<dbReference type="InterPro" id="IPR031157">
    <property type="entry name" value="G_TR_CS"/>
</dbReference>
<dbReference type="PATRIC" id="fig|504728.9.peg.1945"/>
<evidence type="ECO:0000256" key="5">
    <source>
        <dbReference type="ARBA" id="ARBA00023134"/>
    </source>
</evidence>
<dbReference type="InterPro" id="IPR014721">
    <property type="entry name" value="Ribsml_uS5_D2-typ_fold_subgr"/>
</dbReference>
<dbReference type="NCBIfam" id="TIGR00231">
    <property type="entry name" value="small_GTP"/>
    <property type="match status" value="1"/>
</dbReference>
<dbReference type="Gene3D" id="3.30.70.240">
    <property type="match status" value="1"/>
</dbReference>
<dbReference type="InterPro" id="IPR027417">
    <property type="entry name" value="P-loop_NTPase"/>
</dbReference>
<comment type="similarity">
    <text evidence="1 6">Belongs to the TRAFAC class translation factor GTPase superfamily. Classic translation factor GTPase family. EF-G/EF-2 subfamily.</text>
</comment>
<dbReference type="SUPFAM" id="SSF54211">
    <property type="entry name" value="Ribosomal protein S5 domain 2-like"/>
    <property type="match status" value="1"/>
</dbReference>
<dbReference type="InterPro" id="IPR020568">
    <property type="entry name" value="Ribosomal_Su5_D2-typ_SF"/>
</dbReference>
<dbReference type="CDD" id="cd01886">
    <property type="entry name" value="EF-G"/>
    <property type="match status" value="1"/>
</dbReference>
<evidence type="ECO:0000256" key="2">
    <source>
        <dbReference type="ARBA" id="ARBA00022741"/>
    </source>
</evidence>
<protein>
    <recommendedName>
        <fullName evidence="6 7">Elongation factor G</fullName>
        <shortName evidence="6">EF-G</shortName>
    </recommendedName>
</protein>
<evidence type="ECO:0000313" key="11">
    <source>
        <dbReference type="Proteomes" id="UP000006655"/>
    </source>
</evidence>
<name>D3PN45_MEIRD</name>
<dbReference type="Gene3D" id="2.40.30.10">
    <property type="entry name" value="Translation factors"/>
    <property type="match status" value="1"/>
</dbReference>
<keyword evidence="11" id="KW-1185">Reference proteome</keyword>
<dbReference type="NCBIfam" id="NF009379">
    <property type="entry name" value="PRK12740.1-3"/>
    <property type="match status" value="1"/>
</dbReference>
<dbReference type="CDD" id="cd16262">
    <property type="entry name" value="EFG_III"/>
    <property type="match status" value="1"/>
</dbReference>
<evidence type="ECO:0000256" key="4">
    <source>
        <dbReference type="ARBA" id="ARBA00022917"/>
    </source>
</evidence>
<gene>
    <name evidence="6" type="primary">fusA</name>
    <name evidence="9" type="ordered locus">Mrub_2622</name>
    <name evidence="10" type="ORF">K649_09425</name>
</gene>
<dbReference type="PANTHER" id="PTHR43261:SF1">
    <property type="entry name" value="RIBOSOME-RELEASING FACTOR 2, MITOCHONDRIAL"/>
    <property type="match status" value="1"/>
</dbReference>
<dbReference type="FunFam" id="3.30.230.10:FF:000003">
    <property type="entry name" value="Elongation factor G"/>
    <property type="match status" value="1"/>
</dbReference>
<dbReference type="RefSeq" id="WP_013014870.1">
    <property type="nucleotide sequence ID" value="NC_013946.1"/>
</dbReference>
<dbReference type="Proteomes" id="UP000006655">
    <property type="component" value="Chromosome"/>
</dbReference>
<dbReference type="PRINTS" id="PR00315">
    <property type="entry name" value="ELONGATNFCT"/>
</dbReference>
<keyword evidence="4 6" id="KW-0648">Protein biosynthesis</keyword>
<dbReference type="InterPro" id="IPR053905">
    <property type="entry name" value="EF-G-like_DII"/>
</dbReference>
<comment type="function">
    <text evidence="6">Catalyzes the GTP-dependent ribosomal translocation step during translation elongation. During this step, the ribosome changes from the pre-translocational (PRE) to the post-translocational (POST) state as the newly formed A-site-bound peptidyl-tRNA and P-site-bound deacylated tRNA move to the P and E sites, respectively. Catalyzes the coordinated movement of the two tRNA molecules, the mRNA and conformational changes in the ribosome.</text>
</comment>
<keyword evidence="6" id="KW-0963">Cytoplasm</keyword>
<dbReference type="SUPFAM" id="SSF54980">
    <property type="entry name" value="EF-G C-terminal domain-like"/>
    <property type="match status" value="2"/>
</dbReference>
<evidence type="ECO:0000259" key="8">
    <source>
        <dbReference type="PROSITE" id="PS51722"/>
    </source>
</evidence>
<dbReference type="Pfam" id="PF03764">
    <property type="entry name" value="EFG_IV"/>
    <property type="match status" value="1"/>
</dbReference>
<dbReference type="Gene3D" id="3.40.50.300">
    <property type="entry name" value="P-loop containing nucleotide triphosphate hydrolases"/>
    <property type="match status" value="1"/>
</dbReference>
<dbReference type="GO" id="GO:0003746">
    <property type="term" value="F:translation elongation factor activity"/>
    <property type="evidence" value="ECO:0007669"/>
    <property type="project" value="UniProtKB-UniRule"/>
</dbReference>
<dbReference type="GO" id="GO:0005737">
    <property type="term" value="C:cytoplasm"/>
    <property type="evidence" value="ECO:0007669"/>
    <property type="project" value="UniProtKB-SubCell"/>
</dbReference>
<reference evidence="9 11" key="1">
    <citation type="journal article" date="2010" name="Stand. Genomic Sci.">
        <title>Complete genome sequence of Meiothermus ruber type strain (21).</title>
        <authorList>
            <person name="Tindall B.J."/>
            <person name="Sikorski J."/>
            <person name="Lucas S."/>
            <person name="Goltsman E."/>
            <person name="Copeland A."/>
            <person name="Glavina Del Rio T."/>
            <person name="Nolan M."/>
            <person name="Tice H."/>
            <person name="Cheng J.F."/>
            <person name="Han C."/>
            <person name="Pitluck S."/>
            <person name="Liolios K."/>
            <person name="Ivanova N."/>
            <person name="Mavromatis K."/>
            <person name="Ovchinnikova G."/>
            <person name="Pati A."/>
            <person name="Fahnrich R."/>
            <person name="Goodwin L."/>
            <person name="Chen A."/>
            <person name="Palaniappan K."/>
            <person name="Land M."/>
            <person name="Hauser L."/>
            <person name="Chang Y.J."/>
            <person name="Jeffries C.D."/>
            <person name="Rohde M."/>
            <person name="Goker M."/>
            <person name="Woyke T."/>
            <person name="Bristow J."/>
            <person name="Eisen J.A."/>
            <person name="Markowitz V."/>
            <person name="Hugenholtz P."/>
            <person name="Kyrpides N.C."/>
            <person name="Klenk H.P."/>
            <person name="Lapidus A."/>
        </authorList>
    </citation>
    <scope>NUCLEOTIDE SEQUENCE [LARGE SCALE GENOMIC DNA]</scope>
    <source>
        <strain evidence="11">ATCC 35948 / DSM 1279 / VKM B-1258 / 21</strain>
        <strain evidence="9">DSM 1279</strain>
    </source>
</reference>
<dbReference type="FunFam" id="3.40.50.300:FF:000029">
    <property type="entry name" value="Elongation factor G"/>
    <property type="match status" value="1"/>
</dbReference>
<accession>D3PN45</accession>
<dbReference type="Pfam" id="PF22042">
    <property type="entry name" value="EF-G_D2"/>
    <property type="match status" value="1"/>
</dbReference>
<comment type="subcellular location">
    <subcellularLocation>
        <location evidence="6">Cytoplasm</location>
    </subcellularLocation>
</comment>
<keyword evidence="2 6" id="KW-0547">Nucleotide-binding</keyword>
<evidence type="ECO:0000256" key="3">
    <source>
        <dbReference type="ARBA" id="ARBA00022768"/>
    </source>
</evidence>
<organism evidence="10 12">
    <name type="scientific">Meiothermus ruber (strain ATCC 35948 / DSM 1279 / VKM B-1258 / 21)</name>
    <name type="common">Thermus ruber</name>
    <dbReference type="NCBI Taxonomy" id="504728"/>
    <lineage>
        <taxon>Bacteria</taxon>
        <taxon>Thermotogati</taxon>
        <taxon>Deinococcota</taxon>
        <taxon>Deinococci</taxon>
        <taxon>Thermales</taxon>
        <taxon>Thermaceae</taxon>
        <taxon>Meiothermus</taxon>
    </lineage>
</organism>
<dbReference type="Pfam" id="PF00009">
    <property type="entry name" value="GTP_EFTU"/>
    <property type="match status" value="1"/>
</dbReference>
<dbReference type="InterPro" id="IPR035647">
    <property type="entry name" value="EFG_III/V"/>
</dbReference>
<evidence type="ECO:0000313" key="12">
    <source>
        <dbReference type="Proteomes" id="UP000013026"/>
    </source>
</evidence>
<dbReference type="InterPro" id="IPR000640">
    <property type="entry name" value="EFG_V-like"/>
</dbReference>
<dbReference type="FunFam" id="3.30.70.870:FF:000001">
    <property type="entry name" value="Elongation factor G"/>
    <property type="match status" value="1"/>
</dbReference>
<dbReference type="NCBIfam" id="TIGR00484">
    <property type="entry name" value="EF-G"/>
    <property type="match status" value="1"/>
</dbReference>
<dbReference type="Pfam" id="PF00679">
    <property type="entry name" value="EFG_C"/>
    <property type="match status" value="1"/>
</dbReference>
<dbReference type="PROSITE" id="PS51722">
    <property type="entry name" value="G_TR_2"/>
    <property type="match status" value="1"/>
</dbReference>
<dbReference type="Pfam" id="PF14492">
    <property type="entry name" value="EFG_III"/>
    <property type="match status" value="1"/>
</dbReference>
<dbReference type="GO" id="GO:0032790">
    <property type="term" value="P:ribosome disassembly"/>
    <property type="evidence" value="ECO:0007669"/>
    <property type="project" value="TreeGrafter"/>
</dbReference>
<dbReference type="PANTHER" id="PTHR43261">
    <property type="entry name" value="TRANSLATION ELONGATION FACTOR G-RELATED"/>
    <property type="match status" value="1"/>
</dbReference>
<dbReference type="STRING" id="504728.K649_09425"/>
<dbReference type="InterPro" id="IPR047872">
    <property type="entry name" value="EFG_IV"/>
</dbReference>
<evidence type="ECO:0000256" key="6">
    <source>
        <dbReference type="HAMAP-Rule" id="MF_00054"/>
    </source>
</evidence>
<dbReference type="FunFam" id="2.40.30.10:FF:000006">
    <property type="entry name" value="Elongation factor G"/>
    <property type="match status" value="1"/>
</dbReference>
<dbReference type="KEGG" id="mrb:Mrub_2622"/>
<dbReference type="OrthoDB" id="9804431at2"/>
<dbReference type="CDD" id="cd04088">
    <property type="entry name" value="EFG_mtEFG_II"/>
    <property type="match status" value="1"/>
</dbReference>
<dbReference type="InterPro" id="IPR009000">
    <property type="entry name" value="Transl_B-barrel_sf"/>
</dbReference>
<reference evidence="10 12" key="3">
    <citation type="submission" date="2013-04" db="EMBL/GenBank/DDBJ databases">
        <authorList>
            <person name="Chin J."/>
            <person name="Alexander D.H."/>
            <person name="Marks P."/>
            <person name="Korlach J."/>
            <person name="Clum A."/>
            <person name="Copeland A."/>
        </authorList>
    </citation>
    <scope>NUCLEOTIDE SEQUENCE [LARGE SCALE GENOMIC DNA]</scope>
    <source>
        <strain evidence="12">ATCC 35948 / DSM 1279 / VKM B-1258 / 21</strain>
        <strain evidence="10">DSM 1279</strain>
    </source>
</reference>
<feature type="binding site" evidence="6">
    <location>
        <begin position="19"/>
        <end position="26"/>
    </location>
    <ligand>
        <name>GTP</name>
        <dbReference type="ChEBI" id="CHEBI:37565"/>
    </ligand>
</feature>
<dbReference type="HAMAP" id="MF_00054_B">
    <property type="entry name" value="EF_G_EF_2_B"/>
    <property type="match status" value="1"/>
</dbReference>
<dbReference type="InterPro" id="IPR005225">
    <property type="entry name" value="Small_GTP-bd"/>
</dbReference>
<dbReference type="PROSITE" id="PS00301">
    <property type="entry name" value="G_TR_1"/>
    <property type="match status" value="1"/>
</dbReference>
<keyword evidence="3 6" id="KW-0251">Elongation factor</keyword>
<dbReference type="SMART" id="SM00838">
    <property type="entry name" value="EFG_C"/>
    <property type="match status" value="1"/>
</dbReference>
<proteinExistence type="inferred from homology"/>
<dbReference type="InterPro" id="IPR000795">
    <property type="entry name" value="T_Tr_GTP-bd_dom"/>
</dbReference>
<feature type="domain" description="Tr-type G" evidence="8">
    <location>
        <begin position="10"/>
        <end position="290"/>
    </location>
</feature>
<evidence type="ECO:0000313" key="9">
    <source>
        <dbReference type="EMBL" id="ADD29372.1"/>
    </source>
</evidence>
<dbReference type="InterPro" id="IPR009022">
    <property type="entry name" value="EFG_III"/>
</dbReference>
<dbReference type="NCBIfam" id="NF009381">
    <property type="entry name" value="PRK12740.1-5"/>
    <property type="match status" value="1"/>
</dbReference>
<dbReference type="SUPFAM" id="SSF50447">
    <property type="entry name" value="Translation proteins"/>
    <property type="match status" value="1"/>
</dbReference>
<evidence type="ECO:0000256" key="7">
    <source>
        <dbReference type="NCBIfam" id="TIGR00484"/>
    </source>
</evidence>
<dbReference type="EMBL" id="CP001743">
    <property type="protein sequence ID" value="ADD29372.1"/>
    <property type="molecule type" value="Genomic_DNA"/>
</dbReference>
<dbReference type="FunFam" id="3.30.70.240:FF:000001">
    <property type="entry name" value="Elongation factor G"/>
    <property type="match status" value="1"/>
</dbReference>
<feature type="binding site" evidence="6">
    <location>
        <begin position="89"/>
        <end position="93"/>
    </location>
    <ligand>
        <name>GTP</name>
        <dbReference type="ChEBI" id="CHEBI:37565"/>
    </ligand>
</feature>
<sequence>MSVKTGFDLKLFRNIGIAAHIDAGKTTTTERILYYTGRIHKIGEVHEGAATMDWMEQERERGITITAAVTTANWKHSGTGIEHRINIIDTPGHVDFTIEVERSMRVLDGAVAVFDASQGVEPQSETVWRQADKYRVPRIAFANKMDKTGADLWLVVNTMKERLGARPVVMQLPIGREDTFKGIVDVLRQKAYIYGNDLGTDIKVVEIPEELKAQAAEYYEKLVEAAADYDENIMMKFLEGEKPTEEELVRAIRKGTIAMEIFPVFLGSALKNKGVQLLLDGVVDYLPSPLDIPPIRGKTENGEEVERPADPNGPLAALAFKIMADPYVGRLTFVRVYSGTLRSGSYVQNTTKGKKERVARLLQMHANHREEVEELRAGELGAVVGLKETITGDSLVGDGDEAIILESIEVPEPVIDLAIEPKTKADQDKLGVALARLGEEDLTFRVSTDPETGQTIISGMGELHLEIIVDRLKREFKVDANVGKPQVAYRETITRPVDVEGKFVRQSGGRGQYGHVKIKAEPLGRGSGFEFVNAIVGGVIPREYIPAVQKGIEEAMQSGPLTGFPIVDIKVTLYDGSYHEVDSSEMAFKIAGSMAIKEAIEKGGAAILEPIMRVEVITPEEFLGSIIGDLNSRRGQIQGMEERGNARLVRAFVPLAEMFGYANDMRSMSQGRAQFSMFFDHYEQVPQNIAQKLIKGQ</sequence>
<dbReference type="GO" id="GO:0003924">
    <property type="term" value="F:GTPase activity"/>
    <property type="evidence" value="ECO:0007669"/>
    <property type="project" value="InterPro"/>
</dbReference>
<dbReference type="GO" id="GO:0005525">
    <property type="term" value="F:GTP binding"/>
    <property type="evidence" value="ECO:0007669"/>
    <property type="project" value="UniProtKB-UniRule"/>
</dbReference>
<dbReference type="CDD" id="cd03713">
    <property type="entry name" value="EFG_mtEFG_C"/>
    <property type="match status" value="1"/>
</dbReference>
<dbReference type="Gene3D" id="3.30.230.10">
    <property type="match status" value="1"/>
</dbReference>
<dbReference type="EMBL" id="CP005385">
    <property type="protein sequence ID" value="AGK05178.1"/>
    <property type="molecule type" value="Genomic_DNA"/>
</dbReference>
<dbReference type="SUPFAM" id="SSF52540">
    <property type="entry name" value="P-loop containing nucleoside triphosphate hydrolases"/>
    <property type="match status" value="1"/>
</dbReference>
<dbReference type="InterPro" id="IPR035649">
    <property type="entry name" value="EFG_V"/>
</dbReference>
<dbReference type="InterPro" id="IPR004540">
    <property type="entry name" value="Transl_elong_EFG/EF2"/>
</dbReference>
<dbReference type="Proteomes" id="UP000013026">
    <property type="component" value="Chromosome"/>
</dbReference>